<sequence length="121" mass="13502">MSKESRAEVRKRKHLRVRKKVFGTPERPRLSVYKSLNHIYAQVIDDTKGKTLAAASTLSPEIRGEVKGKKNIAAAQMVGRLIAKKALERGIKKVVFDRGGYLYHGRIAALADAAREQGLDF</sequence>
<dbReference type="Pfam" id="PF00861">
    <property type="entry name" value="Ribosomal_L18p"/>
    <property type="match status" value="1"/>
</dbReference>
<dbReference type="PANTHER" id="PTHR12899:SF3">
    <property type="entry name" value="LARGE RIBOSOMAL SUBUNIT PROTEIN UL18M"/>
    <property type="match status" value="1"/>
</dbReference>
<keyword evidence="9" id="KW-1185">Reference proteome</keyword>
<evidence type="ECO:0000256" key="6">
    <source>
        <dbReference type="ARBA" id="ARBA00035197"/>
    </source>
</evidence>
<accession>K4LIL7</accession>
<dbReference type="Gene3D" id="3.30.420.100">
    <property type="match status" value="1"/>
</dbReference>
<dbReference type="SUPFAM" id="SSF53137">
    <property type="entry name" value="Translational machinery components"/>
    <property type="match status" value="1"/>
</dbReference>
<dbReference type="InterPro" id="IPR057268">
    <property type="entry name" value="Ribosomal_L18"/>
</dbReference>
<dbReference type="GO" id="GO:0006412">
    <property type="term" value="P:translation"/>
    <property type="evidence" value="ECO:0007669"/>
    <property type="project" value="UniProtKB-UniRule"/>
</dbReference>
<dbReference type="eggNOG" id="COG0256">
    <property type="taxonomic scope" value="Bacteria"/>
</dbReference>
<dbReference type="STRING" id="1089553.Tph_c25690"/>
<dbReference type="PANTHER" id="PTHR12899">
    <property type="entry name" value="39S RIBOSOMAL PROTEIN L18, MITOCHONDRIAL"/>
    <property type="match status" value="1"/>
</dbReference>
<name>K4LIL7_THEPS</name>
<evidence type="ECO:0000256" key="3">
    <source>
        <dbReference type="ARBA" id="ARBA00022884"/>
    </source>
</evidence>
<keyword evidence="5 7" id="KW-0687">Ribonucleoprotein</keyword>
<keyword evidence="2 7" id="KW-0699">rRNA-binding</keyword>
<evidence type="ECO:0000313" key="8">
    <source>
        <dbReference type="EMBL" id="AFV12743.1"/>
    </source>
</evidence>
<dbReference type="GO" id="GO:0022625">
    <property type="term" value="C:cytosolic large ribosomal subunit"/>
    <property type="evidence" value="ECO:0007669"/>
    <property type="project" value="TreeGrafter"/>
</dbReference>
<evidence type="ECO:0000256" key="5">
    <source>
        <dbReference type="ARBA" id="ARBA00023274"/>
    </source>
</evidence>
<reference evidence="8 9" key="1">
    <citation type="journal article" date="2012" name="BMC Genomics">
        <title>Genome-guided analysis of physiological and morphological traits of the fermentative acetate oxidizer Thermacetogenium phaeum.</title>
        <authorList>
            <person name="Oehler D."/>
            <person name="Poehlein A."/>
            <person name="Leimbach A."/>
            <person name="Muller N."/>
            <person name="Daniel R."/>
            <person name="Gottschalk G."/>
            <person name="Schink B."/>
        </authorList>
    </citation>
    <scope>NUCLEOTIDE SEQUENCE [LARGE SCALE GENOMIC DNA]</scope>
    <source>
        <strain evidence="9">ATCC BAA-254 / DSM 26808 / PB</strain>
    </source>
</reference>
<gene>
    <name evidence="7 8" type="primary">rplR</name>
    <name evidence="8" type="ordered locus">Tph_c25690</name>
</gene>
<evidence type="ECO:0000313" key="9">
    <source>
        <dbReference type="Proteomes" id="UP000000467"/>
    </source>
</evidence>
<dbReference type="HAMAP" id="MF_01337_B">
    <property type="entry name" value="Ribosomal_uL18_B"/>
    <property type="match status" value="1"/>
</dbReference>
<dbReference type="HOGENOM" id="CLU_098841_0_1_9"/>
<evidence type="ECO:0000256" key="7">
    <source>
        <dbReference type="HAMAP-Rule" id="MF_01337"/>
    </source>
</evidence>
<comment type="function">
    <text evidence="7">This is one of the proteins that bind and probably mediate the attachment of the 5S RNA into the large ribosomal subunit, where it forms part of the central protuberance.</text>
</comment>
<dbReference type="InterPro" id="IPR004389">
    <property type="entry name" value="Ribosomal_uL18_bac-type"/>
</dbReference>
<dbReference type="FunFam" id="3.30.420.100:FF:000001">
    <property type="entry name" value="50S ribosomal protein L18"/>
    <property type="match status" value="1"/>
</dbReference>
<comment type="similarity">
    <text evidence="1 7">Belongs to the universal ribosomal protein uL18 family.</text>
</comment>
<dbReference type="InterPro" id="IPR005484">
    <property type="entry name" value="Ribosomal_uL18_bac/plant/anim"/>
</dbReference>
<dbReference type="GO" id="GO:0003735">
    <property type="term" value="F:structural constituent of ribosome"/>
    <property type="evidence" value="ECO:0007669"/>
    <property type="project" value="InterPro"/>
</dbReference>
<dbReference type="AlphaFoldDB" id="K4LIL7"/>
<organism evidence="8 9">
    <name type="scientific">Thermacetogenium phaeum (strain ATCC BAA-254 / DSM 26808 / PB)</name>
    <dbReference type="NCBI Taxonomy" id="1089553"/>
    <lineage>
        <taxon>Bacteria</taxon>
        <taxon>Bacillati</taxon>
        <taxon>Bacillota</taxon>
        <taxon>Clostridia</taxon>
        <taxon>Thermoanaerobacterales</taxon>
        <taxon>Thermoanaerobacteraceae</taxon>
        <taxon>Thermacetogenium</taxon>
    </lineage>
</organism>
<proteinExistence type="inferred from homology"/>
<dbReference type="CDD" id="cd00432">
    <property type="entry name" value="Ribosomal_L18_L5e"/>
    <property type="match status" value="1"/>
</dbReference>
<evidence type="ECO:0000256" key="2">
    <source>
        <dbReference type="ARBA" id="ARBA00022730"/>
    </source>
</evidence>
<comment type="subunit">
    <text evidence="7">Part of the 50S ribosomal subunit; part of the 5S rRNA/L5/L18/L25 subcomplex. Contacts the 5S and 23S rRNAs.</text>
</comment>
<dbReference type="OrthoDB" id="9810939at2"/>
<dbReference type="Proteomes" id="UP000000467">
    <property type="component" value="Chromosome"/>
</dbReference>
<keyword evidence="4 7" id="KW-0689">Ribosomal protein</keyword>
<protein>
    <recommendedName>
        <fullName evidence="6 7">Large ribosomal subunit protein uL18</fullName>
    </recommendedName>
</protein>
<keyword evidence="3 7" id="KW-0694">RNA-binding</keyword>
<dbReference type="RefSeq" id="WP_015051604.1">
    <property type="nucleotide sequence ID" value="NC_018870.1"/>
</dbReference>
<dbReference type="EMBL" id="CP003732">
    <property type="protein sequence ID" value="AFV12743.1"/>
    <property type="molecule type" value="Genomic_DNA"/>
</dbReference>
<dbReference type="GO" id="GO:0008097">
    <property type="term" value="F:5S rRNA binding"/>
    <property type="evidence" value="ECO:0007669"/>
    <property type="project" value="TreeGrafter"/>
</dbReference>
<evidence type="ECO:0000256" key="4">
    <source>
        <dbReference type="ARBA" id="ARBA00022980"/>
    </source>
</evidence>
<dbReference type="KEGG" id="tpz:Tph_c25690"/>
<dbReference type="NCBIfam" id="TIGR00060">
    <property type="entry name" value="L18_bact"/>
    <property type="match status" value="1"/>
</dbReference>
<evidence type="ECO:0000256" key="1">
    <source>
        <dbReference type="ARBA" id="ARBA00007116"/>
    </source>
</evidence>